<dbReference type="InterPro" id="IPR001320">
    <property type="entry name" value="Iontro_rcpt_C"/>
</dbReference>
<evidence type="ECO:0000313" key="13">
    <source>
        <dbReference type="EMBL" id="KYP31927.1"/>
    </source>
</evidence>
<feature type="transmembrane region" description="Helical" evidence="11">
    <location>
        <begin position="23"/>
        <end position="42"/>
    </location>
</feature>
<dbReference type="GO" id="GO:0015276">
    <property type="term" value="F:ligand-gated monoatomic ion channel activity"/>
    <property type="evidence" value="ECO:0007669"/>
    <property type="project" value="InterPro"/>
</dbReference>
<evidence type="ECO:0000256" key="7">
    <source>
        <dbReference type="ARBA" id="ARBA00023170"/>
    </source>
</evidence>
<dbReference type="Proteomes" id="UP000075243">
    <property type="component" value="Unassembled WGS sequence"/>
</dbReference>
<keyword evidence="2" id="KW-0813">Transport</keyword>
<gene>
    <name evidence="13" type="ORF">KK1_047522</name>
</gene>
<evidence type="ECO:0000256" key="3">
    <source>
        <dbReference type="ARBA" id="ARBA00022692"/>
    </source>
</evidence>
<evidence type="ECO:0000256" key="8">
    <source>
        <dbReference type="ARBA" id="ARBA00023180"/>
    </source>
</evidence>
<reference evidence="13" key="1">
    <citation type="journal article" date="2012" name="Nat. Biotechnol.">
        <title>Draft genome sequence of pigeonpea (Cajanus cajan), an orphan legume crop of resource-poor farmers.</title>
        <authorList>
            <person name="Varshney R.K."/>
            <person name="Chen W."/>
            <person name="Li Y."/>
            <person name="Bharti A.K."/>
            <person name="Saxena R.K."/>
            <person name="Schlueter J.A."/>
            <person name="Donoghue M.T."/>
            <person name="Azam S."/>
            <person name="Fan G."/>
            <person name="Whaley A.M."/>
            <person name="Farmer A.D."/>
            <person name="Sheridan J."/>
            <person name="Iwata A."/>
            <person name="Tuteja R."/>
            <person name="Penmetsa R.V."/>
            <person name="Wu W."/>
            <person name="Upadhyaya H.D."/>
            <person name="Yang S.P."/>
            <person name="Shah T."/>
            <person name="Saxena K.B."/>
            <person name="Michael T."/>
            <person name="McCombie W.R."/>
            <person name="Yang B."/>
            <person name="Zhang G."/>
            <person name="Yang H."/>
            <person name="Wang J."/>
            <person name="Spillane C."/>
            <person name="Cook D.R."/>
            <person name="May G.D."/>
            <person name="Xu X."/>
            <person name="Jackson S.A."/>
        </authorList>
    </citation>
    <scope>NUCLEOTIDE SEQUENCE [LARGE SCALE GENOMIC DNA]</scope>
</reference>
<evidence type="ECO:0000256" key="2">
    <source>
        <dbReference type="ARBA" id="ARBA00022448"/>
    </source>
</evidence>
<dbReference type="OMA" id="RIAVIIW"/>
<dbReference type="Pfam" id="PF00060">
    <property type="entry name" value="Lig_chan"/>
    <property type="match status" value="1"/>
</dbReference>
<evidence type="ECO:0000256" key="1">
    <source>
        <dbReference type="ARBA" id="ARBA00004141"/>
    </source>
</evidence>
<evidence type="ECO:0000313" key="14">
    <source>
        <dbReference type="Proteomes" id="UP000075243"/>
    </source>
</evidence>
<proteinExistence type="predicted"/>
<keyword evidence="14" id="KW-1185">Reference proteome</keyword>
<keyword evidence="7 13" id="KW-0675">Receptor</keyword>
<comment type="subcellular location">
    <subcellularLocation>
        <location evidence="1">Membrane</location>
        <topology evidence="1">Multi-pass membrane protein</topology>
    </subcellularLocation>
</comment>
<dbReference type="FunFam" id="1.10.287.70:FF:000172">
    <property type="entry name" value="Glutamate receptor"/>
    <property type="match status" value="1"/>
</dbReference>
<keyword evidence="10" id="KW-0407">Ion channel</keyword>
<dbReference type="EMBL" id="KQ485565">
    <property type="protein sequence ID" value="KYP31927.1"/>
    <property type="molecule type" value="Genomic_DNA"/>
</dbReference>
<evidence type="ECO:0000256" key="10">
    <source>
        <dbReference type="ARBA" id="ARBA00023303"/>
    </source>
</evidence>
<dbReference type="Gene3D" id="1.10.287.70">
    <property type="match status" value="1"/>
</dbReference>
<keyword evidence="5" id="KW-0406">Ion transport</keyword>
<keyword evidence="4 11" id="KW-1133">Transmembrane helix</keyword>
<evidence type="ECO:0000259" key="12">
    <source>
        <dbReference type="Pfam" id="PF00060"/>
    </source>
</evidence>
<feature type="transmembrane region" description="Helical" evidence="11">
    <location>
        <begin position="80"/>
        <end position="101"/>
    </location>
</feature>
<name>A0A151QNP1_CAJCA</name>
<feature type="domain" description="Ionotropic glutamate receptor C-terminal" evidence="12">
    <location>
        <begin position="23"/>
        <end position="117"/>
    </location>
</feature>
<accession>A0A151QNP1</accession>
<evidence type="ECO:0000256" key="9">
    <source>
        <dbReference type="ARBA" id="ARBA00023286"/>
    </source>
</evidence>
<dbReference type="InterPro" id="IPR015683">
    <property type="entry name" value="Ionotropic_Glu_rcpt"/>
</dbReference>
<evidence type="ECO:0000256" key="4">
    <source>
        <dbReference type="ARBA" id="ARBA00022989"/>
    </source>
</evidence>
<organism evidence="13 14">
    <name type="scientific">Cajanus cajan</name>
    <name type="common">Pigeon pea</name>
    <name type="synonym">Cajanus indicus</name>
    <dbReference type="NCBI Taxonomy" id="3821"/>
    <lineage>
        <taxon>Eukaryota</taxon>
        <taxon>Viridiplantae</taxon>
        <taxon>Streptophyta</taxon>
        <taxon>Embryophyta</taxon>
        <taxon>Tracheophyta</taxon>
        <taxon>Spermatophyta</taxon>
        <taxon>Magnoliopsida</taxon>
        <taxon>eudicotyledons</taxon>
        <taxon>Gunneridae</taxon>
        <taxon>Pentapetalae</taxon>
        <taxon>rosids</taxon>
        <taxon>fabids</taxon>
        <taxon>Fabales</taxon>
        <taxon>Fabaceae</taxon>
        <taxon>Papilionoideae</taxon>
        <taxon>50 kb inversion clade</taxon>
        <taxon>NPAAA clade</taxon>
        <taxon>indigoferoid/millettioid clade</taxon>
        <taxon>Phaseoleae</taxon>
        <taxon>Cajanus</taxon>
    </lineage>
</organism>
<evidence type="ECO:0000256" key="11">
    <source>
        <dbReference type="SAM" id="Phobius"/>
    </source>
</evidence>
<dbReference type="GO" id="GO:0016020">
    <property type="term" value="C:membrane"/>
    <property type="evidence" value="ECO:0007669"/>
    <property type="project" value="UniProtKB-SubCell"/>
</dbReference>
<keyword evidence="8" id="KW-0325">Glycoprotein</keyword>
<keyword evidence="3 11" id="KW-0812">Transmembrane</keyword>
<keyword evidence="6 11" id="KW-0472">Membrane</keyword>
<keyword evidence="9" id="KW-1071">Ligand-gated ion channel</keyword>
<evidence type="ECO:0000256" key="5">
    <source>
        <dbReference type="ARBA" id="ARBA00023065"/>
    </source>
</evidence>
<protein>
    <submittedName>
        <fullName evidence="13">Glutamate receptor 3.6</fullName>
    </submittedName>
</protein>
<dbReference type="Gramene" id="C.cajan_46341.t">
    <property type="protein sequence ID" value="C.cajan_46341.t"/>
    <property type="gene ID" value="C.cajan_46341"/>
</dbReference>
<dbReference type="AlphaFoldDB" id="A0A151QNP1"/>
<feature type="transmembrane region" description="Helical" evidence="11">
    <location>
        <begin position="54"/>
        <end position="74"/>
    </location>
</feature>
<evidence type="ECO:0000256" key="6">
    <source>
        <dbReference type="ARBA" id="ARBA00023136"/>
    </source>
</evidence>
<dbReference type="PANTHER" id="PTHR18966">
    <property type="entry name" value="IONOTROPIC GLUTAMATE RECEPTOR"/>
    <property type="match status" value="1"/>
</dbReference>
<sequence>MIVPVKSKTGNRAWLFLKPFTKVIWILILVIIFYNGFVVWLIERNHRPELKGPIMHQVVVGFLFSVLIECNLSRVATVVWLFMALIITQIYTASLASMLTVERFEPTVHSIQQLKNNNAMVGYDRGSYLK</sequence>